<organism evidence="3 4">
    <name type="scientific">Colletotrichum asianum</name>
    <dbReference type="NCBI Taxonomy" id="702518"/>
    <lineage>
        <taxon>Eukaryota</taxon>
        <taxon>Fungi</taxon>
        <taxon>Dikarya</taxon>
        <taxon>Ascomycota</taxon>
        <taxon>Pezizomycotina</taxon>
        <taxon>Sordariomycetes</taxon>
        <taxon>Hypocreomycetidae</taxon>
        <taxon>Glomerellales</taxon>
        <taxon>Glomerellaceae</taxon>
        <taxon>Colletotrichum</taxon>
        <taxon>Colletotrichum gloeosporioides species complex</taxon>
    </lineage>
</organism>
<evidence type="ECO:0000313" key="4">
    <source>
        <dbReference type="Proteomes" id="UP000434172"/>
    </source>
</evidence>
<proteinExistence type="predicted"/>
<dbReference type="EMBL" id="WOWK01000070">
    <property type="protein sequence ID" value="KAF0321572.1"/>
    <property type="molecule type" value="Genomic_DNA"/>
</dbReference>
<protein>
    <submittedName>
        <fullName evidence="3">Uncharacterized protein</fullName>
    </submittedName>
</protein>
<keyword evidence="2" id="KW-0812">Transmembrane</keyword>
<comment type="caution">
    <text evidence="3">The sequence shown here is derived from an EMBL/GenBank/DDBJ whole genome shotgun (WGS) entry which is preliminary data.</text>
</comment>
<evidence type="ECO:0000256" key="1">
    <source>
        <dbReference type="SAM" id="MobiDB-lite"/>
    </source>
</evidence>
<accession>A0A8H3WBC3</accession>
<evidence type="ECO:0000313" key="3">
    <source>
        <dbReference type="EMBL" id="KAF0321572.1"/>
    </source>
</evidence>
<keyword evidence="2" id="KW-1133">Transmembrane helix</keyword>
<sequence>MVRPLCVVCVLEHPLIPAGSYSPNTAKSKTPNTKGTTSSPVLAIIVVVVIFIGVVFNRLDPHYLQYFSRRCNRSLRRP</sequence>
<feature type="compositionally biased region" description="Polar residues" evidence="1">
    <location>
        <begin position="21"/>
        <end position="37"/>
    </location>
</feature>
<reference evidence="3 4" key="1">
    <citation type="submission" date="2019-12" db="EMBL/GenBank/DDBJ databases">
        <title>A genome sequence resource for the geographically widespread anthracnose pathogen Colletotrichum asianum.</title>
        <authorList>
            <person name="Meng Y."/>
        </authorList>
    </citation>
    <scope>NUCLEOTIDE SEQUENCE [LARGE SCALE GENOMIC DNA]</scope>
    <source>
        <strain evidence="3 4">ICMP 18580</strain>
    </source>
</reference>
<keyword evidence="4" id="KW-1185">Reference proteome</keyword>
<dbReference type="AlphaFoldDB" id="A0A8H3WBC3"/>
<name>A0A8H3WBC3_9PEZI</name>
<feature type="transmembrane region" description="Helical" evidence="2">
    <location>
        <begin position="41"/>
        <end position="59"/>
    </location>
</feature>
<dbReference type="Proteomes" id="UP000434172">
    <property type="component" value="Unassembled WGS sequence"/>
</dbReference>
<feature type="region of interest" description="Disordered" evidence="1">
    <location>
        <begin position="17"/>
        <end position="37"/>
    </location>
</feature>
<gene>
    <name evidence="3" type="ORF">GQ607_011242</name>
</gene>
<evidence type="ECO:0000256" key="2">
    <source>
        <dbReference type="SAM" id="Phobius"/>
    </source>
</evidence>
<keyword evidence="2" id="KW-0472">Membrane</keyword>